<feature type="compositionally biased region" description="Polar residues" evidence="1">
    <location>
        <begin position="168"/>
        <end position="180"/>
    </location>
</feature>
<protein>
    <submittedName>
        <fullName evidence="2">Uncharacterized protein</fullName>
    </submittedName>
</protein>
<accession>A0A839DZT5</accession>
<feature type="region of interest" description="Disordered" evidence="1">
    <location>
        <begin position="1"/>
        <end position="32"/>
    </location>
</feature>
<dbReference type="Proteomes" id="UP000569329">
    <property type="component" value="Unassembled WGS sequence"/>
</dbReference>
<proteinExistence type="predicted"/>
<evidence type="ECO:0000313" key="2">
    <source>
        <dbReference type="EMBL" id="MBA8826199.1"/>
    </source>
</evidence>
<gene>
    <name evidence="2" type="ORF">FHX42_003575</name>
</gene>
<keyword evidence="3" id="KW-1185">Reference proteome</keyword>
<reference evidence="2 3" key="1">
    <citation type="submission" date="2020-07" db="EMBL/GenBank/DDBJ databases">
        <title>Sequencing the genomes of 1000 actinobacteria strains.</title>
        <authorList>
            <person name="Klenk H.-P."/>
        </authorList>
    </citation>
    <scope>NUCLEOTIDE SEQUENCE [LARGE SCALE GENOMIC DNA]</scope>
    <source>
        <strain evidence="2 3">DSM 45975</strain>
    </source>
</reference>
<organism evidence="2 3">
    <name type="scientific">Halosaccharopolyspora lacisalsi</name>
    <dbReference type="NCBI Taxonomy" id="1000566"/>
    <lineage>
        <taxon>Bacteria</taxon>
        <taxon>Bacillati</taxon>
        <taxon>Actinomycetota</taxon>
        <taxon>Actinomycetes</taxon>
        <taxon>Pseudonocardiales</taxon>
        <taxon>Pseudonocardiaceae</taxon>
        <taxon>Halosaccharopolyspora</taxon>
    </lineage>
</organism>
<feature type="region of interest" description="Disordered" evidence="1">
    <location>
        <begin position="167"/>
        <end position="243"/>
    </location>
</feature>
<comment type="caution">
    <text evidence="2">The sequence shown here is derived from an EMBL/GenBank/DDBJ whole genome shotgun (WGS) entry which is preliminary data.</text>
</comment>
<feature type="compositionally biased region" description="Basic and acidic residues" evidence="1">
    <location>
        <begin position="1"/>
        <end position="11"/>
    </location>
</feature>
<evidence type="ECO:0000256" key="1">
    <source>
        <dbReference type="SAM" id="MobiDB-lite"/>
    </source>
</evidence>
<dbReference type="EMBL" id="JACGWZ010000005">
    <property type="protein sequence ID" value="MBA8826199.1"/>
    <property type="molecule type" value="Genomic_DNA"/>
</dbReference>
<name>A0A839DZT5_9PSEU</name>
<sequence length="243" mass="27621">MTHPDFLESRISDAQAGMRQNAERPRNTRRGNARFLTFRQGRETVEEEAVTAHGRRRPPENRVCRGFASPLRIVVDDVVMHHRPDLHALHRHGRGENRFQFSPHRQARPDEQPRTHHFPKGNQPVTRYFIEVGNTVRPAILHLGPHESGYIGIGNLRHIDLRHEAQRSGGTTEMSVQPTDTGPKGKATRTVRSGNPNRSTRRAPARTESPSWLPSSPGRGRGEIVREILERDPDDAPWAKRMA</sequence>
<evidence type="ECO:0000313" key="3">
    <source>
        <dbReference type="Proteomes" id="UP000569329"/>
    </source>
</evidence>
<dbReference type="AlphaFoldDB" id="A0A839DZT5"/>
<feature type="compositionally biased region" description="Basic and acidic residues" evidence="1">
    <location>
        <begin position="220"/>
        <end position="231"/>
    </location>
</feature>